<evidence type="ECO:0000256" key="1">
    <source>
        <dbReference type="SAM" id="SignalP"/>
    </source>
</evidence>
<sequence length="69" mass="7631">MKKAIILAVCSLTLIGSTFANAEVVKKVTTHKTQTGHVKKVVKHNRYGDKIVKKTKCSYGNCKTVKKVK</sequence>
<feature type="signal peptide" evidence="1">
    <location>
        <begin position="1"/>
        <end position="22"/>
    </location>
</feature>
<dbReference type="EMBL" id="CP022356">
    <property type="protein sequence ID" value="ASK79859.1"/>
    <property type="molecule type" value="Genomic_DNA"/>
</dbReference>
<protein>
    <submittedName>
        <fullName evidence="2">Uncharacterized protein</fullName>
    </submittedName>
</protein>
<accession>A0A220VHR6</accession>
<dbReference type="AlphaFoldDB" id="A0A220VHR6"/>
<organism evidence="2 3">
    <name type="scientific">Paraphotobacterium marinum</name>
    <dbReference type="NCBI Taxonomy" id="1755811"/>
    <lineage>
        <taxon>Bacteria</taxon>
        <taxon>Pseudomonadati</taxon>
        <taxon>Pseudomonadota</taxon>
        <taxon>Gammaproteobacteria</taxon>
        <taxon>Vibrionales</taxon>
        <taxon>Vibrionaceae</taxon>
        <taxon>Paraphotobacterium</taxon>
    </lineage>
</organism>
<keyword evidence="3" id="KW-1185">Reference proteome</keyword>
<dbReference type="KEGG" id="pmai:CF386_12550"/>
<proteinExistence type="predicted"/>
<feature type="chain" id="PRO_5012239768" evidence="1">
    <location>
        <begin position="23"/>
        <end position="69"/>
    </location>
</feature>
<name>A0A220VHR6_9GAMM</name>
<keyword evidence="1" id="KW-0732">Signal</keyword>
<gene>
    <name evidence="2" type="ORF">CF386_12550</name>
</gene>
<dbReference type="RefSeq" id="WP_089074767.1">
    <property type="nucleotide sequence ID" value="NZ_CBCSAM010000003.1"/>
</dbReference>
<dbReference type="Proteomes" id="UP000242175">
    <property type="component" value="Chromosome small"/>
</dbReference>
<evidence type="ECO:0000313" key="2">
    <source>
        <dbReference type="EMBL" id="ASK79859.1"/>
    </source>
</evidence>
<evidence type="ECO:0000313" key="3">
    <source>
        <dbReference type="Proteomes" id="UP000242175"/>
    </source>
</evidence>
<reference evidence="2 3" key="1">
    <citation type="journal article" date="2016" name="Int. J. Syst. Evol. Microbiol.">
        <title>Paraphotobacterium marinum gen. nov., sp. nov., a member of the family Vibrionaceae, isolated from surface seawater.</title>
        <authorList>
            <person name="Huang Z."/>
            <person name="Dong C."/>
            <person name="Shao Z."/>
        </authorList>
    </citation>
    <scope>NUCLEOTIDE SEQUENCE [LARGE SCALE GENOMIC DNA]</scope>
    <source>
        <strain evidence="2 3">NSCS20N07D</strain>
    </source>
</reference>